<name>A0A670XQQ5_PSETE</name>
<reference evidence="1" key="2">
    <citation type="submission" date="2025-09" db="UniProtKB">
        <authorList>
            <consortium name="Ensembl"/>
        </authorList>
    </citation>
    <scope>IDENTIFICATION</scope>
</reference>
<reference evidence="1" key="1">
    <citation type="submission" date="2025-08" db="UniProtKB">
        <authorList>
            <consortium name="Ensembl"/>
        </authorList>
    </citation>
    <scope>IDENTIFICATION</scope>
</reference>
<protein>
    <submittedName>
        <fullName evidence="1">Uncharacterized protein</fullName>
    </submittedName>
</protein>
<organism evidence="1 2">
    <name type="scientific">Pseudonaja textilis</name>
    <name type="common">Eastern brown snake</name>
    <dbReference type="NCBI Taxonomy" id="8673"/>
    <lineage>
        <taxon>Eukaryota</taxon>
        <taxon>Metazoa</taxon>
        <taxon>Chordata</taxon>
        <taxon>Craniata</taxon>
        <taxon>Vertebrata</taxon>
        <taxon>Euteleostomi</taxon>
        <taxon>Lepidosauria</taxon>
        <taxon>Squamata</taxon>
        <taxon>Bifurcata</taxon>
        <taxon>Unidentata</taxon>
        <taxon>Episquamata</taxon>
        <taxon>Toxicofera</taxon>
        <taxon>Serpentes</taxon>
        <taxon>Colubroidea</taxon>
        <taxon>Elapidae</taxon>
        <taxon>Hydrophiinae</taxon>
        <taxon>Pseudonaja</taxon>
    </lineage>
</organism>
<dbReference type="AlphaFoldDB" id="A0A670XQQ5"/>
<accession>A0A670XQQ5</accession>
<keyword evidence="2" id="KW-1185">Reference proteome</keyword>
<dbReference type="OMA" id="EWGVISF"/>
<proteinExistence type="predicted"/>
<dbReference type="GeneTree" id="ENSGT00990000208665"/>
<evidence type="ECO:0000313" key="2">
    <source>
        <dbReference type="Proteomes" id="UP000472273"/>
    </source>
</evidence>
<dbReference type="Ensembl" id="ENSPTXT00000002048.1">
    <property type="protein sequence ID" value="ENSPTXP00000001989.1"/>
    <property type="gene ID" value="ENSPTXG00000001576.1"/>
</dbReference>
<evidence type="ECO:0000313" key="1">
    <source>
        <dbReference type="Ensembl" id="ENSPTXP00000001989.1"/>
    </source>
</evidence>
<dbReference type="Proteomes" id="UP000472273">
    <property type="component" value="Unplaced"/>
</dbReference>
<sequence length="71" mass="7533">MLLHLPACLSWPGSSLMAAGCRDGPGQEKYRLVMVGGGRVGKSALIIQFRGPEWGGRDSISFLISLGTLLC</sequence>